<evidence type="ECO:0000256" key="3">
    <source>
        <dbReference type="ARBA" id="ARBA00022723"/>
    </source>
</evidence>
<evidence type="ECO:0000256" key="4">
    <source>
        <dbReference type="ARBA" id="ARBA00022842"/>
    </source>
</evidence>
<reference evidence="6" key="1">
    <citation type="submission" date="2016-11" db="EMBL/GenBank/DDBJ databases">
        <authorList>
            <person name="Varghese N."/>
            <person name="Submissions S."/>
        </authorList>
    </citation>
    <scope>NUCLEOTIDE SEQUENCE [LARGE SCALE GENOMIC DNA]</scope>
    <source>
        <strain evidence="6">GAS401</strain>
    </source>
</reference>
<keyword evidence="4" id="KW-0460">Magnesium</keyword>
<dbReference type="InterPro" id="IPR023198">
    <property type="entry name" value="PGP-like_dom2"/>
</dbReference>
<dbReference type="InterPro" id="IPR006439">
    <property type="entry name" value="HAD-SF_hydro_IA"/>
</dbReference>
<dbReference type="Proteomes" id="UP000184096">
    <property type="component" value="Chromosome I"/>
</dbReference>
<protein>
    <submittedName>
        <fullName evidence="5">Haloacid dehalogenase superfamily, subfamily IA, variant 3 with third motif having DD or ED/haloacid dehalogenase superfamily, subfamily IA, variant 1 with third motif having Dx(3-4)D or Dx(3-4)E</fullName>
    </submittedName>
</protein>
<accession>A0A1M7UWS5</accession>
<dbReference type="RefSeq" id="WP_276328176.1">
    <property type="nucleotide sequence ID" value="NZ_LT670849.1"/>
</dbReference>
<evidence type="ECO:0000313" key="6">
    <source>
        <dbReference type="Proteomes" id="UP000184096"/>
    </source>
</evidence>
<keyword evidence="6" id="KW-1185">Reference proteome</keyword>
<dbReference type="PANTHER" id="PTHR46193:SF10">
    <property type="entry name" value="6-PHOSPHOGLUCONATE PHOSPHATASE"/>
    <property type="match status" value="1"/>
</dbReference>
<proteinExistence type="inferred from homology"/>
<keyword evidence="3" id="KW-0479">Metal-binding</keyword>
<dbReference type="AlphaFoldDB" id="A0A1M7UWS5"/>
<dbReference type="SUPFAM" id="SSF56784">
    <property type="entry name" value="HAD-like"/>
    <property type="match status" value="1"/>
</dbReference>
<dbReference type="NCBIfam" id="TIGR01549">
    <property type="entry name" value="HAD-SF-IA-v1"/>
    <property type="match status" value="1"/>
</dbReference>
<sequence>MDARKLTSQLSASHRAIIYDFDGVLADSEVLSNSVIADVVSELGVPTTVDDAYRTYMGKRLVEVIETIERVTGRRLPADFADSYQRRTFDVFRARLEPVDGARAFLAAWRDVPNCIASSSSPERLALSLEVLDMAALFEGRVFSASNVARGKPHPDIFLYAAEQLGIAPADCIVIEDSLSGITGARAAGATAIGLTAASHVQPGHDTRLREAGADHVVQSFAELDRIIRPLLRN</sequence>
<comment type="similarity">
    <text evidence="2">Belongs to the HAD-like hydrolase superfamily. CbbY/CbbZ/Gph/YieH family.</text>
</comment>
<evidence type="ECO:0000256" key="2">
    <source>
        <dbReference type="ARBA" id="ARBA00006171"/>
    </source>
</evidence>
<dbReference type="EMBL" id="LT670849">
    <property type="protein sequence ID" value="SHN87390.1"/>
    <property type="molecule type" value="Genomic_DNA"/>
</dbReference>
<dbReference type="SFLD" id="SFLDS00003">
    <property type="entry name" value="Haloacid_Dehalogenase"/>
    <property type="match status" value="1"/>
</dbReference>
<dbReference type="PANTHER" id="PTHR46193">
    <property type="entry name" value="6-PHOSPHOGLUCONATE PHOSPHATASE"/>
    <property type="match status" value="1"/>
</dbReference>
<dbReference type="Gene3D" id="3.40.50.1000">
    <property type="entry name" value="HAD superfamily/HAD-like"/>
    <property type="match status" value="1"/>
</dbReference>
<dbReference type="InterPro" id="IPR036412">
    <property type="entry name" value="HAD-like_sf"/>
</dbReference>
<evidence type="ECO:0000313" key="5">
    <source>
        <dbReference type="EMBL" id="SHN87390.1"/>
    </source>
</evidence>
<gene>
    <name evidence="5" type="ORF">SAMN05444170_7156</name>
</gene>
<dbReference type="NCBIfam" id="TIGR01509">
    <property type="entry name" value="HAD-SF-IA-v3"/>
    <property type="match status" value="1"/>
</dbReference>
<name>A0A1M7UWS5_9BRAD</name>
<dbReference type="GO" id="GO:0046872">
    <property type="term" value="F:metal ion binding"/>
    <property type="evidence" value="ECO:0007669"/>
    <property type="project" value="UniProtKB-KW"/>
</dbReference>
<dbReference type="Gene3D" id="1.10.150.240">
    <property type="entry name" value="Putative phosphatase, domain 2"/>
    <property type="match status" value="1"/>
</dbReference>
<organism evidence="5 6">
    <name type="scientific">Bradyrhizobium erythrophlei</name>
    <dbReference type="NCBI Taxonomy" id="1437360"/>
    <lineage>
        <taxon>Bacteria</taxon>
        <taxon>Pseudomonadati</taxon>
        <taxon>Pseudomonadota</taxon>
        <taxon>Alphaproteobacteria</taxon>
        <taxon>Hyphomicrobiales</taxon>
        <taxon>Nitrobacteraceae</taxon>
        <taxon>Bradyrhizobium</taxon>
    </lineage>
</organism>
<dbReference type="SFLD" id="SFLDG01129">
    <property type="entry name" value="C1.5:_HAD__Beta-PGM__Phosphata"/>
    <property type="match status" value="1"/>
</dbReference>
<comment type="cofactor">
    <cofactor evidence="1">
        <name>Mg(2+)</name>
        <dbReference type="ChEBI" id="CHEBI:18420"/>
    </cofactor>
</comment>
<dbReference type="InterPro" id="IPR023214">
    <property type="entry name" value="HAD_sf"/>
</dbReference>
<dbReference type="GO" id="GO:0003824">
    <property type="term" value="F:catalytic activity"/>
    <property type="evidence" value="ECO:0007669"/>
    <property type="project" value="UniProtKB-ARBA"/>
</dbReference>
<dbReference type="Pfam" id="PF00702">
    <property type="entry name" value="Hydrolase"/>
    <property type="match status" value="1"/>
</dbReference>
<dbReference type="SFLD" id="SFLDG01135">
    <property type="entry name" value="C1.5.6:_HAD__Beta-PGM__Phospha"/>
    <property type="match status" value="1"/>
</dbReference>
<dbReference type="InterPro" id="IPR051600">
    <property type="entry name" value="Beta-PGM-like"/>
</dbReference>
<evidence type="ECO:0000256" key="1">
    <source>
        <dbReference type="ARBA" id="ARBA00001946"/>
    </source>
</evidence>